<reference evidence="5 6" key="1">
    <citation type="journal article" date="2019" name="Emerg. Microbes Infect.">
        <title>Comprehensive subspecies identification of 175 nontuberculous mycobacteria species based on 7547 genomic profiles.</title>
        <authorList>
            <person name="Matsumoto Y."/>
            <person name="Kinjo T."/>
            <person name="Motooka D."/>
            <person name="Nabeya D."/>
            <person name="Jung N."/>
            <person name="Uechi K."/>
            <person name="Horii T."/>
            <person name="Iida T."/>
            <person name="Fujita J."/>
            <person name="Nakamura S."/>
        </authorList>
    </citation>
    <scope>NUCLEOTIDE SEQUENCE [LARGE SCALE GENOMIC DNA]</scope>
    <source>
        <strain evidence="5 6">JCM 18565</strain>
    </source>
</reference>
<dbReference type="PANTHER" id="PTHR45947:SF3">
    <property type="entry name" value="SULFOQUINOVOSYL TRANSFERASE SQD2"/>
    <property type="match status" value="1"/>
</dbReference>
<dbReference type="InterPro" id="IPR001296">
    <property type="entry name" value="Glyco_trans_1"/>
</dbReference>
<dbReference type="InterPro" id="IPR050194">
    <property type="entry name" value="Glycosyltransferase_grp1"/>
</dbReference>
<evidence type="ECO:0000313" key="5">
    <source>
        <dbReference type="EMBL" id="GFG78852.1"/>
    </source>
</evidence>
<gene>
    <name evidence="5" type="ORF">MPRG_21280</name>
</gene>
<dbReference type="EMBL" id="BLKX01000001">
    <property type="protein sequence ID" value="GFG78852.1"/>
    <property type="molecule type" value="Genomic_DNA"/>
</dbReference>
<evidence type="ECO:0000313" key="6">
    <source>
        <dbReference type="Proteomes" id="UP000465240"/>
    </source>
</evidence>
<keyword evidence="2" id="KW-0808">Transferase</keyword>
<evidence type="ECO:0000256" key="2">
    <source>
        <dbReference type="ARBA" id="ARBA00022679"/>
    </source>
</evidence>
<keyword evidence="1" id="KW-0328">Glycosyltransferase</keyword>
<dbReference type="CDD" id="cd03801">
    <property type="entry name" value="GT4_PimA-like"/>
    <property type="match status" value="1"/>
</dbReference>
<dbReference type="SUPFAM" id="SSF53756">
    <property type="entry name" value="UDP-Glycosyltransferase/glycogen phosphorylase"/>
    <property type="match status" value="1"/>
</dbReference>
<accession>A0ABQ1C336</accession>
<dbReference type="InterPro" id="IPR028098">
    <property type="entry name" value="Glyco_trans_4-like_N"/>
</dbReference>
<feature type="domain" description="Glycosyltransferase subfamily 4-like N-terminal" evidence="4">
    <location>
        <begin position="22"/>
        <end position="184"/>
    </location>
</feature>
<proteinExistence type="predicted"/>
<feature type="domain" description="Glycosyl transferase family 1" evidence="3">
    <location>
        <begin position="194"/>
        <end position="319"/>
    </location>
</feature>
<sequence length="370" mass="39790">MIPNHRGPLRVAMVSANALPVIGGIETHIHEVSTRLGAEGVDVTVVATDRSGDLPLEENFPGYRMQRWPAYPRSRDYYLAPGLARHLLRAEDYDIIHVQGVHNLIAPTALAAARRTRTPSVLTFHTGGHSSPVRGPLRPLQWRLLRPLLRSAAALVAVSEYERRTFAAVLGSADGDIRVIPNGCEPLPVDPSAENPEGSPLLVSAGRLERYKGHHRILQAFPAILAEAPDARLVVAGSGPYEQSLRAMARRLAISDRVSFCTFGPERRAALGKLVADADVFCLLSEYESQGIAVMEALGAGTKALVADTSALSDLGRQGLATTIPLEASPQQIAATALAIAAAPRTSPPAIRSWDDCADQLLRLYREVIA</sequence>
<evidence type="ECO:0000259" key="3">
    <source>
        <dbReference type="Pfam" id="PF00534"/>
    </source>
</evidence>
<keyword evidence="6" id="KW-1185">Reference proteome</keyword>
<organism evidence="5 6">
    <name type="scientific">Mycobacterium paragordonae</name>
    <dbReference type="NCBI Taxonomy" id="1389713"/>
    <lineage>
        <taxon>Bacteria</taxon>
        <taxon>Bacillati</taxon>
        <taxon>Actinomycetota</taxon>
        <taxon>Actinomycetes</taxon>
        <taxon>Mycobacteriales</taxon>
        <taxon>Mycobacteriaceae</taxon>
        <taxon>Mycobacterium</taxon>
    </lineage>
</organism>
<dbReference type="Gene3D" id="3.40.50.2000">
    <property type="entry name" value="Glycogen Phosphorylase B"/>
    <property type="match status" value="2"/>
</dbReference>
<evidence type="ECO:0000259" key="4">
    <source>
        <dbReference type="Pfam" id="PF13439"/>
    </source>
</evidence>
<dbReference type="Pfam" id="PF00534">
    <property type="entry name" value="Glycos_transf_1"/>
    <property type="match status" value="1"/>
</dbReference>
<dbReference type="Pfam" id="PF13439">
    <property type="entry name" value="Glyco_transf_4"/>
    <property type="match status" value="1"/>
</dbReference>
<name>A0ABQ1C336_9MYCO</name>
<comment type="caution">
    <text evidence="5">The sequence shown here is derived from an EMBL/GenBank/DDBJ whole genome shotgun (WGS) entry which is preliminary data.</text>
</comment>
<dbReference type="Proteomes" id="UP000465240">
    <property type="component" value="Unassembled WGS sequence"/>
</dbReference>
<protein>
    <submittedName>
        <fullName evidence="5">N-acetylglucosaminyl-phosphatidylinositol biosynthetic protein Spt14</fullName>
    </submittedName>
</protein>
<dbReference type="PANTHER" id="PTHR45947">
    <property type="entry name" value="SULFOQUINOVOSYL TRANSFERASE SQD2"/>
    <property type="match status" value="1"/>
</dbReference>
<evidence type="ECO:0000256" key="1">
    <source>
        <dbReference type="ARBA" id="ARBA00022676"/>
    </source>
</evidence>